<evidence type="ECO:0000313" key="1">
    <source>
        <dbReference type="EMBL" id="MCI4394224.1"/>
    </source>
</evidence>
<dbReference type="EMBL" id="CM040480">
    <property type="protein sequence ID" value="MCI4394224.1"/>
    <property type="molecule type" value="Genomic_DNA"/>
</dbReference>
<proteinExistence type="predicted"/>
<reference evidence="1 2" key="1">
    <citation type="journal article" date="2022" name="bioRxiv">
        <title>An ancient truncated duplication of the anti-Mullerian hormone receptor type 2 gene is a potential conserved master sex determinant in the Pangasiidae catfish family.</title>
        <authorList>
            <person name="Wen M."/>
            <person name="Pan Q."/>
            <person name="Jouanno E."/>
            <person name="Montfort J."/>
            <person name="Zahm M."/>
            <person name="Cabau C."/>
            <person name="Klopp C."/>
            <person name="Iampietro C."/>
            <person name="Roques C."/>
            <person name="Bouchez O."/>
            <person name="Castinel A."/>
            <person name="Donnadieu C."/>
            <person name="Parrinello H."/>
            <person name="Poncet C."/>
            <person name="Belmonte E."/>
            <person name="Gautier V."/>
            <person name="Avarre J.-C."/>
            <person name="Dugue R."/>
            <person name="Gustiano R."/>
            <person name="Ha T.T.T."/>
            <person name="Campet M."/>
            <person name="Sriphairoj K."/>
            <person name="Ribolli J."/>
            <person name="de Almeida F.L."/>
            <person name="Desvignes T."/>
            <person name="Postlethwait J.H."/>
            <person name="Bucao C.F."/>
            <person name="Robinson-Rechavi M."/>
            <person name="Bobe J."/>
            <person name="Herpin A."/>
            <person name="Guiguen Y."/>
        </authorList>
    </citation>
    <scope>NUCLEOTIDE SEQUENCE [LARGE SCALE GENOMIC DNA]</scope>
    <source>
        <strain evidence="1">YG-Dec2019</strain>
    </source>
</reference>
<protein>
    <submittedName>
        <fullName evidence="1">Uncharacterized protein</fullName>
    </submittedName>
</protein>
<dbReference type="Proteomes" id="UP000829447">
    <property type="component" value="Linkage Group LG27"/>
</dbReference>
<comment type="caution">
    <text evidence="1">The sequence shown here is derived from an EMBL/GenBank/DDBJ whole genome shotgun (WGS) entry which is preliminary data.</text>
</comment>
<gene>
    <name evidence="1" type="ORF">PGIGA_G00166390</name>
</gene>
<accession>A0ACC5XS82</accession>
<evidence type="ECO:0000313" key="2">
    <source>
        <dbReference type="Proteomes" id="UP000829447"/>
    </source>
</evidence>
<organism evidence="1 2">
    <name type="scientific">Pangasianodon gigas</name>
    <name type="common">Mekong giant catfish</name>
    <name type="synonym">Pangasius gigas</name>
    <dbReference type="NCBI Taxonomy" id="30993"/>
    <lineage>
        <taxon>Eukaryota</taxon>
        <taxon>Metazoa</taxon>
        <taxon>Chordata</taxon>
        <taxon>Craniata</taxon>
        <taxon>Vertebrata</taxon>
        <taxon>Euteleostomi</taxon>
        <taxon>Actinopterygii</taxon>
        <taxon>Neopterygii</taxon>
        <taxon>Teleostei</taxon>
        <taxon>Ostariophysi</taxon>
        <taxon>Siluriformes</taxon>
        <taxon>Pangasiidae</taxon>
        <taxon>Pangasianodon</taxon>
    </lineage>
</organism>
<name>A0ACC5XS82_PANGG</name>
<sequence>MLPSGCACMALIVAAGSSVIRECIELNGTSYKGVKWISSSGQSCLNWLDISNAYNLSIDLNADPGEWDHNYCRNPDASGTPWCFVAAEKEGIEKQDCVLETCQGIEVQTKPPNVHPALRESVAVKLVPGLSRRPNLRPNKKNDPGALGYTLAALLMLIIIVLGTGIAVIYFYKKSLKLKMQQEQRAHEQEMRRLNLPQSAFCNTACDLSDEKRGQTDKEKASEKHATTDETEEDNNVEKDR</sequence>
<keyword evidence="2" id="KW-1185">Reference proteome</keyword>